<feature type="domain" description="PRC-barrel" evidence="1">
    <location>
        <begin position="2"/>
        <end position="79"/>
    </location>
</feature>
<dbReference type="AlphaFoldDB" id="A0A1B7LI12"/>
<dbReference type="InterPro" id="IPR027275">
    <property type="entry name" value="PRC-brl_dom"/>
</dbReference>
<evidence type="ECO:0000313" key="3">
    <source>
        <dbReference type="Proteomes" id="UP000078532"/>
    </source>
</evidence>
<dbReference type="Gene3D" id="2.30.30.240">
    <property type="entry name" value="PRC-barrel domain"/>
    <property type="match status" value="1"/>
</dbReference>
<dbReference type="Proteomes" id="UP000078532">
    <property type="component" value="Unassembled WGS sequence"/>
</dbReference>
<dbReference type="PANTHER" id="PTHR40061:SF1">
    <property type="entry name" value="SPORULATION PROTEIN YLMC-RELATED"/>
    <property type="match status" value="1"/>
</dbReference>
<dbReference type="InterPro" id="IPR011033">
    <property type="entry name" value="PRC_barrel-like_sf"/>
</dbReference>
<dbReference type="SUPFAM" id="SSF50346">
    <property type="entry name" value="PRC-barrel domain"/>
    <property type="match status" value="1"/>
</dbReference>
<dbReference type="PANTHER" id="PTHR40061">
    <property type="entry name" value="SPORULATION PROTEIN YLMC-RELATED"/>
    <property type="match status" value="1"/>
</dbReference>
<gene>
    <name evidence="2" type="ORF">A6M21_05300</name>
</gene>
<organism evidence="2 3">
    <name type="scientific">Desulfotomaculum copahuensis</name>
    <dbReference type="NCBI Taxonomy" id="1838280"/>
    <lineage>
        <taxon>Bacteria</taxon>
        <taxon>Bacillati</taxon>
        <taxon>Bacillota</taxon>
        <taxon>Clostridia</taxon>
        <taxon>Eubacteriales</taxon>
        <taxon>Desulfotomaculaceae</taxon>
        <taxon>Desulfotomaculum</taxon>
    </lineage>
</organism>
<evidence type="ECO:0000259" key="1">
    <source>
        <dbReference type="Pfam" id="PF05239"/>
    </source>
</evidence>
<dbReference type="RefSeq" id="WP_066666672.1">
    <property type="nucleotide sequence ID" value="NZ_LYVF01000047.1"/>
</dbReference>
<proteinExistence type="predicted"/>
<comment type="caution">
    <text evidence="2">The sequence shown here is derived from an EMBL/GenBank/DDBJ whole genome shotgun (WGS) entry which is preliminary data.</text>
</comment>
<evidence type="ECO:0000313" key="2">
    <source>
        <dbReference type="EMBL" id="OAT85932.1"/>
    </source>
</evidence>
<keyword evidence="3" id="KW-1185">Reference proteome</keyword>
<dbReference type="OrthoDB" id="6024937at2"/>
<name>A0A1B7LI12_9FIRM</name>
<dbReference type="NCBIfam" id="TIGR02888">
    <property type="entry name" value="spore_YlmC_YmxH"/>
    <property type="match status" value="1"/>
</dbReference>
<accession>A0A1B7LI12</accession>
<dbReference type="Pfam" id="PF05239">
    <property type="entry name" value="PRC"/>
    <property type="match status" value="1"/>
</dbReference>
<dbReference type="STRING" id="1838280.A6M21_05300"/>
<dbReference type="EMBL" id="LYVF01000047">
    <property type="protein sequence ID" value="OAT85932.1"/>
    <property type="molecule type" value="Genomic_DNA"/>
</dbReference>
<reference evidence="2 3" key="1">
    <citation type="submission" date="2016-04" db="EMBL/GenBank/DDBJ databases">
        <authorList>
            <person name="Evans L.H."/>
            <person name="Alamgir A."/>
            <person name="Owens N."/>
            <person name="Weber N.D."/>
            <person name="Virtaneva K."/>
            <person name="Barbian K."/>
            <person name="Babar A."/>
            <person name="Rosenke K."/>
        </authorList>
    </citation>
    <scope>NUCLEOTIDE SEQUENCE [LARGE SCALE GENOMIC DNA]</scope>
    <source>
        <strain evidence="2 3">LMa1</strain>
    </source>
</reference>
<sequence>MRMTELAGKEIVNIYDGARMGVVGESDLAFDADSGKIQTIIIPRRNNPISFWFDRQHMVIPWEAVRKVGAEVIIVDIDQANPNFNRYPV</sequence>
<protein>
    <submittedName>
        <fullName evidence="2">YlmC/YmxH family sporulation protein</fullName>
    </submittedName>
</protein>
<dbReference type="InterPro" id="IPR014238">
    <property type="entry name" value="Spore_YlmC/YmxH"/>
</dbReference>